<dbReference type="AlphaFoldDB" id="A0A0B7G4G1"/>
<reference evidence="2 3" key="1">
    <citation type="submission" date="2014-11" db="EMBL/GenBank/DDBJ databases">
        <authorList>
            <person name="Wibberg Daniel"/>
        </authorList>
    </citation>
    <scope>NUCLEOTIDE SEQUENCE [LARGE SCALE GENOMIC DNA]</scope>
    <source>
        <strain evidence="2">Rhizoctonia solani AG1-IB 7/3/14</strain>
    </source>
</reference>
<evidence type="ECO:0000256" key="1">
    <source>
        <dbReference type="SAM" id="MobiDB-lite"/>
    </source>
</evidence>
<evidence type="ECO:0000313" key="3">
    <source>
        <dbReference type="Proteomes" id="UP000059188"/>
    </source>
</evidence>
<keyword evidence="3" id="KW-1185">Reference proteome</keyword>
<accession>A0A0B7G4G1</accession>
<feature type="compositionally biased region" description="Low complexity" evidence="1">
    <location>
        <begin position="61"/>
        <end position="78"/>
    </location>
</feature>
<feature type="compositionally biased region" description="Low complexity" evidence="1">
    <location>
        <begin position="106"/>
        <end position="122"/>
    </location>
</feature>
<proteinExistence type="predicted"/>
<feature type="compositionally biased region" description="Polar residues" evidence="1">
    <location>
        <begin position="79"/>
        <end position="94"/>
    </location>
</feature>
<feature type="region of interest" description="Disordered" evidence="1">
    <location>
        <begin position="1"/>
        <end position="163"/>
    </location>
</feature>
<dbReference type="Proteomes" id="UP000059188">
    <property type="component" value="Unassembled WGS sequence"/>
</dbReference>
<feature type="compositionally biased region" description="Low complexity" evidence="1">
    <location>
        <begin position="136"/>
        <end position="146"/>
    </location>
</feature>
<evidence type="ECO:0000313" key="2">
    <source>
        <dbReference type="EMBL" id="CEL63347.1"/>
    </source>
</evidence>
<dbReference type="EMBL" id="LN679107">
    <property type="protein sequence ID" value="CEL63347.1"/>
    <property type="molecule type" value="Genomic_DNA"/>
</dbReference>
<organism evidence="2 3">
    <name type="scientific">Thanatephorus cucumeris (strain AG1-IB / isolate 7/3/14)</name>
    <name type="common">Lettuce bottom rot fungus</name>
    <name type="synonym">Rhizoctonia solani</name>
    <dbReference type="NCBI Taxonomy" id="1108050"/>
    <lineage>
        <taxon>Eukaryota</taxon>
        <taxon>Fungi</taxon>
        <taxon>Dikarya</taxon>
        <taxon>Basidiomycota</taxon>
        <taxon>Agaricomycotina</taxon>
        <taxon>Agaricomycetes</taxon>
        <taxon>Cantharellales</taxon>
        <taxon>Ceratobasidiaceae</taxon>
        <taxon>Rhizoctonia</taxon>
        <taxon>Rhizoctonia solani AG-1</taxon>
    </lineage>
</organism>
<gene>
    <name evidence="2" type="ORF">RSOLAG1IB_05391</name>
</gene>
<name>A0A0B7G4G1_THACB</name>
<feature type="compositionally biased region" description="Pro residues" evidence="1">
    <location>
        <begin position="152"/>
        <end position="161"/>
    </location>
</feature>
<protein>
    <submittedName>
        <fullName evidence="2">Uncharacterized protein</fullName>
    </submittedName>
</protein>
<sequence>MRPVPDEGNDSIASGSSPRTRPRRTKLSIRLTPNKTGAKPRPSLVASATGGTPRIKSSRNSGLALSPESSTSSLLGSSNATPTTVVADTPNTVPGPTLSRPKTLLVRSPTVSTTVPTRWRPPSVSPARSEDFTTPSASGSSSSSCSDVAESNPPPVPPTPTPEQLAALDAKRPAWTKEEDQYIIDYMNWVFARDPLASTTEIMRKIAANVPESNPDGSTSGIMWGVEAELRREERDAQFAFLRARGSGQAGRRNE</sequence>